<dbReference type="EMBL" id="WHJG01000018">
    <property type="protein sequence ID" value="NHZ81116.1"/>
    <property type="molecule type" value="Genomic_DNA"/>
</dbReference>
<evidence type="ECO:0000313" key="1">
    <source>
        <dbReference type="EMBL" id="NHZ81116.1"/>
    </source>
</evidence>
<keyword evidence="2" id="KW-1185">Reference proteome</keyword>
<evidence type="ECO:0000313" key="2">
    <source>
        <dbReference type="Proteomes" id="UP000621455"/>
    </source>
</evidence>
<comment type="caution">
    <text evidence="1">The sequence shown here is derived from an EMBL/GenBank/DDBJ whole genome shotgun (WGS) entry which is preliminary data.</text>
</comment>
<gene>
    <name evidence="1" type="ORF">F2P44_17810</name>
</gene>
<sequence>MGRREVPGVSYEEDFVLWLEQQVSLLRARQFGQLDIDNLVAELEAMTGRDRRELSRRLKVVPIHLLKCQYQPKRKSSSWLNTLAHQRDEIAPLLQDSPSLVGDIPALARRRYRQAVLAAARETRLPPKAFPTELPLQRSPTAGRRLRAVNSARSHKCRTASLIVAALHAIIAGFPFPHSS</sequence>
<dbReference type="InterPro" id="IPR002636">
    <property type="entry name" value="DUF29"/>
</dbReference>
<organism evidence="1 2">
    <name type="scientific">Massilia frigida</name>
    <dbReference type="NCBI Taxonomy" id="2609281"/>
    <lineage>
        <taxon>Bacteria</taxon>
        <taxon>Pseudomonadati</taxon>
        <taxon>Pseudomonadota</taxon>
        <taxon>Betaproteobacteria</taxon>
        <taxon>Burkholderiales</taxon>
        <taxon>Oxalobacteraceae</taxon>
        <taxon>Telluria group</taxon>
        <taxon>Massilia</taxon>
    </lineage>
</organism>
<accession>A0ABX0NCX4</accession>
<dbReference type="RefSeq" id="WP_167088444.1">
    <property type="nucleotide sequence ID" value="NZ_WHJG01000018.1"/>
</dbReference>
<name>A0ABX0NCX4_9BURK</name>
<dbReference type="Proteomes" id="UP000621455">
    <property type="component" value="Unassembled WGS sequence"/>
</dbReference>
<reference evidence="1 2" key="1">
    <citation type="submission" date="2019-10" db="EMBL/GenBank/DDBJ databases">
        <title>Taxonomy of Antarctic Massilia spp.: description of Massilia rubra sp. nov., Massilia aquatica sp. nov., Massilia mucilaginosa sp. nov., Massilia frigida sp. nov. isolated from streams, lakes and regoliths.</title>
        <authorList>
            <person name="Holochova P."/>
            <person name="Sedlacek I."/>
            <person name="Kralova S."/>
            <person name="Maslanova I."/>
            <person name="Busse H.-J."/>
            <person name="Stankova E."/>
            <person name="Vrbovska V."/>
            <person name="Kovarovic V."/>
            <person name="Bartak M."/>
            <person name="Svec P."/>
            <person name="Pantucek R."/>
        </authorList>
    </citation>
    <scope>NUCLEOTIDE SEQUENCE [LARGE SCALE GENOMIC DNA]</scope>
    <source>
        <strain evidence="1 2">CCM 8695</strain>
    </source>
</reference>
<dbReference type="PANTHER" id="PTHR34235">
    <property type="entry name" value="SLR1203 PROTEIN-RELATED"/>
    <property type="match status" value="1"/>
</dbReference>
<protein>
    <submittedName>
        <fullName evidence="1">DUF29 family protein</fullName>
    </submittedName>
</protein>
<dbReference type="Pfam" id="PF01724">
    <property type="entry name" value="DUF29"/>
    <property type="match status" value="1"/>
</dbReference>
<dbReference type="Gene3D" id="1.20.1220.20">
    <property type="entry name" value="Uncharcterised protein PF01724"/>
    <property type="match status" value="1"/>
</dbReference>
<proteinExistence type="predicted"/>